<evidence type="ECO:0000313" key="3">
    <source>
        <dbReference type="Proteomes" id="UP000236735"/>
    </source>
</evidence>
<dbReference type="NCBIfam" id="NF005085">
    <property type="entry name" value="PRK06520.1"/>
    <property type="match status" value="1"/>
</dbReference>
<organism evidence="2 3">
    <name type="scientific">Xylanibacter ruminicola</name>
    <name type="common">Prevotella ruminicola</name>
    <dbReference type="NCBI Taxonomy" id="839"/>
    <lineage>
        <taxon>Bacteria</taxon>
        <taxon>Pseudomonadati</taxon>
        <taxon>Bacteroidota</taxon>
        <taxon>Bacteroidia</taxon>
        <taxon>Bacteroidales</taxon>
        <taxon>Prevotellaceae</taxon>
        <taxon>Xylanibacter</taxon>
    </lineage>
</organism>
<dbReference type="PANTHER" id="PTHR43844:SF1">
    <property type="entry name" value="METHIONINE SYNTHASE"/>
    <property type="match status" value="1"/>
</dbReference>
<protein>
    <submittedName>
        <fullName evidence="2">Methionine synthase II (Cobalamin-independent)</fullName>
    </submittedName>
</protein>
<gene>
    <name evidence="2" type="ORF">SAMN05216354_2799</name>
</gene>
<dbReference type="InterPro" id="IPR002629">
    <property type="entry name" value="Met_Synth_C/arc"/>
</dbReference>
<dbReference type="SUPFAM" id="SSF51726">
    <property type="entry name" value="UROD/MetE-like"/>
    <property type="match status" value="1"/>
</dbReference>
<evidence type="ECO:0000313" key="2">
    <source>
        <dbReference type="EMBL" id="SEG10792.1"/>
    </source>
</evidence>
<dbReference type="GO" id="GO:0003871">
    <property type="term" value="F:5-methyltetrahydropteroyltriglutamate-homocysteine S-methyltransferase activity"/>
    <property type="evidence" value="ECO:0007669"/>
    <property type="project" value="InterPro"/>
</dbReference>
<evidence type="ECO:0000259" key="1">
    <source>
        <dbReference type="Pfam" id="PF01717"/>
    </source>
</evidence>
<dbReference type="EMBL" id="FNUV01000009">
    <property type="protein sequence ID" value="SEG10792.1"/>
    <property type="molecule type" value="Genomic_DNA"/>
</dbReference>
<dbReference type="GO" id="GO:0008270">
    <property type="term" value="F:zinc ion binding"/>
    <property type="evidence" value="ECO:0007669"/>
    <property type="project" value="InterPro"/>
</dbReference>
<dbReference type="CDD" id="cd03311">
    <property type="entry name" value="CIMS_C_terminal_like"/>
    <property type="match status" value="1"/>
</dbReference>
<name>A0A1H5XGC0_XYLRU</name>
<dbReference type="GO" id="GO:0009086">
    <property type="term" value="P:methionine biosynthetic process"/>
    <property type="evidence" value="ECO:0007669"/>
    <property type="project" value="InterPro"/>
</dbReference>
<reference evidence="2 3" key="1">
    <citation type="submission" date="2016-10" db="EMBL/GenBank/DDBJ databases">
        <authorList>
            <person name="de Groot N.N."/>
        </authorList>
    </citation>
    <scope>NUCLEOTIDE SEQUENCE [LARGE SCALE GENOMIC DNA]</scope>
    <source>
        <strain evidence="2 3">AR32</strain>
    </source>
</reference>
<dbReference type="Pfam" id="PF01717">
    <property type="entry name" value="Meth_synt_2"/>
    <property type="match status" value="1"/>
</dbReference>
<feature type="domain" description="Cobalamin-independent methionine synthase MetE C-terminal/archaeal" evidence="1">
    <location>
        <begin position="247"/>
        <end position="354"/>
    </location>
</feature>
<dbReference type="AlphaFoldDB" id="A0A1H5XGC0"/>
<dbReference type="Gene3D" id="3.20.20.210">
    <property type="match status" value="1"/>
</dbReference>
<accession>A0A1H5XGC0</accession>
<proteinExistence type="predicted"/>
<dbReference type="PANTHER" id="PTHR43844">
    <property type="entry name" value="METHIONINE SYNTHASE"/>
    <property type="match status" value="1"/>
</dbReference>
<dbReference type="Proteomes" id="UP000236735">
    <property type="component" value="Unassembled WGS sequence"/>
</dbReference>
<dbReference type="InterPro" id="IPR038071">
    <property type="entry name" value="UROD/MetE-like_sf"/>
</dbReference>
<sequence length="383" mass="43169">MRLFTTFAVGIPTSDKVKQKKYITMTKVIKGIQVPQRADFVGSFLRPANLSDSTRDQLVRELTDKQKQLGYHVITDGEFNRTFWHLDFFWGFGGVAHEDGGDVVFNGETAHLNRVYLTGKLTAQPHPFIDDFRRVQQFEDAQTIAKLTVPSPAQFFQQLIIPQNFPGTKAIYPDLDELISDIAAVYQDFIRQFYVVGGRFLQLDDCTWGAIVGEAASLRYASLSPILDDVKDLLLKVNNLALEGRPTDLLVASHICRGNYHSTWFNSGAYDSVADWVFAREKVDALYLEYDDERSGGFEPLAKVSTDKHVVLGLITTKRPELEDKTTVITRIHEAAKYIPLDRLSLSPQCGFASCAIGNKITPDEQWAKLKLVKEISKEVWGI</sequence>